<proteinExistence type="predicted"/>
<accession>A0A9D4NLY0</accession>
<dbReference type="EMBL" id="JAIWYP010000001">
    <property type="protein sequence ID" value="KAH3897186.1"/>
    <property type="molecule type" value="Genomic_DNA"/>
</dbReference>
<reference evidence="1" key="2">
    <citation type="submission" date="2020-11" db="EMBL/GenBank/DDBJ databases">
        <authorList>
            <person name="McCartney M.A."/>
            <person name="Auch B."/>
            <person name="Kono T."/>
            <person name="Mallez S."/>
            <person name="Becker A."/>
            <person name="Gohl D.M."/>
            <person name="Silverstein K.A.T."/>
            <person name="Koren S."/>
            <person name="Bechman K.B."/>
            <person name="Herman A."/>
            <person name="Abrahante J.E."/>
            <person name="Garbe J."/>
        </authorList>
    </citation>
    <scope>NUCLEOTIDE SEQUENCE</scope>
    <source>
        <strain evidence="1">Duluth1</strain>
        <tissue evidence="1">Whole animal</tissue>
    </source>
</reference>
<organism evidence="1 2">
    <name type="scientific">Dreissena polymorpha</name>
    <name type="common">Zebra mussel</name>
    <name type="synonym">Mytilus polymorpha</name>
    <dbReference type="NCBI Taxonomy" id="45954"/>
    <lineage>
        <taxon>Eukaryota</taxon>
        <taxon>Metazoa</taxon>
        <taxon>Spiralia</taxon>
        <taxon>Lophotrochozoa</taxon>
        <taxon>Mollusca</taxon>
        <taxon>Bivalvia</taxon>
        <taxon>Autobranchia</taxon>
        <taxon>Heteroconchia</taxon>
        <taxon>Euheterodonta</taxon>
        <taxon>Imparidentia</taxon>
        <taxon>Neoheterodontei</taxon>
        <taxon>Myida</taxon>
        <taxon>Dreissenoidea</taxon>
        <taxon>Dreissenidae</taxon>
        <taxon>Dreissena</taxon>
    </lineage>
</organism>
<name>A0A9D4NLY0_DREPO</name>
<gene>
    <name evidence="1" type="ORF">DPMN_021371</name>
</gene>
<evidence type="ECO:0000313" key="1">
    <source>
        <dbReference type="EMBL" id="KAH3897186.1"/>
    </source>
</evidence>
<evidence type="ECO:0000313" key="2">
    <source>
        <dbReference type="Proteomes" id="UP000828390"/>
    </source>
</evidence>
<comment type="caution">
    <text evidence="1">The sequence shown here is derived from an EMBL/GenBank/DDBJ whole genome shotgun (WGS) entry which is preliminary data.</text>
</comment>
<dbReference type="Proteomes" id="UP000828390">
    <property type="component" value="Unassembled WGS sequence"/>
</dbReference>
<keyword evidence="2" id="KW-1185">Reference proteome</keyword>
<dbReference type="AlphaFoldDB" id="A0A9D4NLY0"/>
<sequence length="90" mass="10311">MQPRTVFRQAQTSRTVVRNPAEIKPVLRQTPPPRTVVRRVVSPPRSEAVEKSPAENKSSFFDCFKKNRPPPEGFLTCYIVVDYRDGIILI</sequence>
<protein>
    <submittedName>
        <fullName evidence="1">Uncharacterized protein</fullName>
    </submittedName>
</protein>
<reference evidence="1" key="1">
    <citation type="journal article" date="2019" name="bioRxiv">
        <title>The Genome of the Zebra Mussel, Dreissena polymorpha: A Resource for Invasive Species Research.</title>
        <authorList>
            <person name="McCartney M.A."/>
            <person name="Auch B."/>
            <person name="Kono T."/>
            <person name="Mallez S."/>
            <person name="Zhang Y."/>
            <person name="Obille A."/>
            <person name="Becker A."/>
            <person name="Abrahante J.E."/>
            <person name="Garbe J."/>
            <person name="Badalamenti J.P."/>
            <person name="Herman A."/>
            <person name="Mangelson H."/>
            <person name="Liachko I."/>
            <person name="Sullivan S."/>
            <person name="Sone E.D."/>
            <person name="Koren S."/>
            <person name="Silverstein K.A.T."/>
            <person name="Beckman K.B."/>
            <person name="Gohl D.M."/>
        </authorList>
    </citation>
    <scope>NUCLEOTIDE SEQUENCE</scope>
    <source>
        <strain evidence="1">Duluth1</strain>
        <tissue evidence="1">Whole animal</tissue>
    </source>
</reference>